<dbReference type="RefSeq" id="XP_003288766.1">
    <property type="nucleotide sequence ID" value="XM_003288718.1"/>
</dbReference>
<dbReference type="Pfam" id="PF10406">
    <property type="entry name" value="TAF8_C"/>
    <property type="match status" value="1"/>
</dbReference>
<dbReference type="STRING" id="5786.F0ZMX1"/>
<evidence type="ECO:0000256" key="2">
    <source>
        <dbReference type="ARBA" id="ARBA00008767"/>
    </source>
</evidence>
<evidence type="ECO:0000259" key="8">
    <source>
        <dbReference type="SMART" id="SM00576"/>
    </source>
</evidence>
<keyword evidence="10" id="KW-1185">Reference proteome</keyword>
<feature type="compositionally biased region" description="Basic and acidic residues" evidence="7">
    <location>
        <begin position="305"/>
        <end position="314"/>
    </location>
</feature>
<feature type="compositionally biased region" description="Low complexity" evidence="7">
    <location>
        <begin position="205"/>
        <end position="220"/>
    </location>
</feature>
<evidence type="ECO:0000256" key="4">
    <source>
        <dbReference type="ARBA" id="ARBA00023015"/>
    </source>
</evidence>
<evidence type="ECO:0000256" key="5">
    <source>
        <dbReference type="ARBA" id="ARBA00023163"/>
    </source>
</evidence>
<accession>F0ZMX1</accession>
<organism evidence="9 10">
    <name type="scientific">Dictyostelium purpureum</name>
    <name type="common">Slime mold</name>
    <dbReference type="NCBI Taxonomy" id="5786"/>
    <lineage>
        <taxon>Eukaryota</taxon>
        <taxon>Amoebozoa</taxon>
        <taxon>Evosea</taxon>
        <taxon>Eumycetozoa</taxon>
        <taxon>Dictyostelia</taxon>
        <taxon>Dictyosteliales</taxon>
        <taxon>Dictyosteliaceae</taxon>
        <taxon>Dictyostelium</taxon>
    </lineage>
</organism>
<protein>
    <recommendedName>
        <fullName evidence="3">Transcription initiation factor TFIID subunit 8</fullName>
    </recommendedName>
</protein>
<evidence type="ECO:0000313" key="10">
    <source>
        <dbReference type="Proteomes" id="UP000001064"/>
    </source>
</evidence>
<dbReference type="Proteomes" id="UP000001064">
    <property type="component" value="Unassembled WGS sequence"/>
</dbReference>
<dbReference type="Pfam" id="PF07524">
    <property type="entry name" value="Bromo_TP"/>
    <property type="match status" value="1"/>
</dbReference>
<dbReference type="PANTHER" id="PTHR46338:SF1">
    <property type="entry name" value="TRANSCRIPTION INITIATION FACTOR TFIID SUBUNIT 8"/>
    <property type="match status" value="1"/>
</dbReference>
<feature type="domain" description="Bromodomain associated" evidence="8">
    <location>
        <begin position="3"/>
        <end position="79"/>
    </location>
</feature>
<dbReference type="CDD" id="cd08049">
    <property type="entry name" value="TAF8"/>
    <property type="match status" value="1"/>
</dbReference>
<dbReference type="AlphaFoldDB" id="F0ZMX1"/>
<proteinExistence type="inferred from homology"/>
<keyword evidence="6" id="KW-0539">Nucleus</keyword>
<dbReference type="InParanoid" id="F0ZMX1"/>
<dbReference type="GO" id="GO:0006366">
    <property type="term" value="P:transcription by RNA polymerase II"/>
    <property type="evidence" value="ECO:0000318"/>
    <property type="project" value="GO_Central"/>
</dbReference>
<reference evidence="10" key="1">
    <citation type="journal article" date="2011" name="Genome Biol.">
        <title>Comparative genomics of the social amoebae Dictyostelium discoideum and Dictyostelium purpureum.</title>
        <authorList>
            <consortium name="US DOE Joint Genome Institute (JGI-PGF)"/>
            <person name="Sucgang R."/>
            <person name="Kuo A."/>
            <person name="Tian X."/>
            <person name="Salerno W."/>
            <person name="Parikh A."/>
            <person name="Feasley C.L."/>
            <person name="Dalin E."/>
            <person name="Tu H."/>
            <person name="Huang E."/>
            <person name="Barry K."/>
            <person name="Lindquist E."/>
            <person name="Shapiro H."/>
            <person name="Bruce D."/>
            <person name="Schmutz J."/>
            <person name="Salamov A."/>
            <person name="Fey P."/>
            <person name="Gaudet P."/>
            <person name="Anjard C."/>
            <person name="Babu M.M."/>
            <person name="Basu S."/>
            <person name="Bushmanova Y."/>
            <person name="van der Wel H."/>
            <person name="Katoh-Kurasawa M."/>
            <person name="Dinh C."/>
            <person name="Coutinho P.M."/>
            <person name="Saito T."/>
            <person name="Elias M."/>
            <person name="Schaap P."/>
            <person name="Kay R.R."/>
            <person name="Henrissat B."/>
            <person name="Eichinger L."/>
            <person name="Rivero F."/>
            <person name="Putnam N.H."/>
            <person name="West C.M."/>
            <person name="Loomis W.F."/>
            <person name="Chisholm R.L."/>
            <person name="Shaulsky G."/>
            <person name="Strassmann J.E."/>
            <person name="Queller D.C."/>
            <person name="Kuspa A."/>
            <person name="Grigoriev I.V."/>
        </authorList>
    </citation>
    <scope>NUCLEOTIDE SEQUENCE [LARGE SCALE GENOMIC DNA]</scope>
    <source>
        <strain evidence="10">QSDP1</strain>
    </source>
</reference>
<sequence>MCDNYARVLCKMIVAQIARSNGFHSISQIACDSLADVIQIYIQDIGIRAHEYSELSCRTDSNFFDVKQSFEDMAIDLQELQQYLLQSDEIPFGQVVPPFPLPTTDSPQKSQYEQYEQQKQPTQDFPLHIPSFLPSPPEKHTFSKTPLYGEVVTDPYKIKKVKNKQKRQVENSLIKLTDISSKKIPNYDMIKQKIHSKKEEALGVNNNNEGDLDNNNNNNIDKNKTTTENGHTNGIHKETNGKPPIIEKMNLDDDNNNNDSNKNKEKDKEKDKEKEIKKISSADTIAPTPLESISNTFYQRLEEEDLKKHEDTAPRRSLLSEEDQERAKKRMKCERILSFNHESLSTINEDDKDKDDQ</sequence>
<evidence type="ECO:0000313" key="9">
    <source>
        <dbReference type="EMBL" id="EGC34725.1"/>
    </source>
</evidence>
<dbReference type="GO" id="GO:0046982">
    <property type="term" value="F:protein heterodimerization activity"/>
    <property type="evidence" value="ECO:0007669"/>
    <property type="project" value="InterPro"/>
</dbReference>
<dbReference type="VEuPathDB" id="AmoebaDB:DICPUDRAFT_79545"/>
<keyword evidence="5" id="KW-0804">Transcription</keyword>
<evidence type="ECO:0000256" key="1">
    <source>
        <dbReference type="ARBA" id="ARBA00004123"/>
    </source>
</evidence>
<dbReference type="InterPro" id="IPR009072">
    <property type="entry name" value="Histone-fold"/>
</dbReference>
<dbReference type="InterPro" id="IPR006565">
    <property type="entry name" value="BTP"/>
</dbReference>
<dbReference type="Gene3D" id="1.10.20.10">
    <property type="entry name" value="Histone, subunit A"/>
    <property type="match status" value="1"/>
</dbReference>
<dbReference type="InterPro" id="IPR019473">
    <property type="entry name" value="TFIID_su8_C"/>
</dbReference>
<evidence type="ECO:0000256" key="6">
    <source>
        <dbReference type="ARBA" id="ARBA00023242"/>
    </source>
</evidence>
<gene>
    <name evidence="9" type="ORF">DICPUDRAFT_79545</name>
</gene>
<feature type="region of interest" description="Disordered" evidence="7">
    <location>
        <begin position="198"/>
        <end position="330"/>
    </location>
</feature>
<dbReference type="OrthoDB" id="436852at2759"/>
<dbReference type="InterPro" id="IPR037818">
    <property type="entry name" value="TAF8"/>
</dbReference>
<name>F0ZMX1_DICPU</name>
<dbReference type="OMA" id="SCRTDSN"/>
<evidence type="ECO:0000256" key="3">
    <source>
        <dbReference type="ARBA" id="ARBA00017307"/>
    </source>
</evidence>
<dbReference type="PANTHER" id="PTHR46338">
    <property type="entry name" value="TRANSCRIPTION INITIATION FACTOR TFIID SUBUNIT 8"/>
    <property type="match status" value="1"/>
</dbReference>
<keyword evidence="4" id="KW-0805">Transcription regulation</keyword>
<dbReference type="eggNOG" id="KOG2389">
    <property type="taxonomic scope" value="Eukaryota"/>
</dbReference>
<comment type="similarity">
    <text evidence="2">Belongs to the TAF8 family.</text>
</comment>
<dbReference type="KEGG" id="dpp:DICPUDRAFT_79545"/>
<dbReference type="SMART" id="SM00576">
    <property type="entry name" value="BTP"/>
    <property type="match status" value="1"/>
</dbReference>
<feature type="compositionally biased region" description="Basic and acidic residues" evidence="7">
    <location>
        <begin position="261"/>
        <end position="280"/>
    </location>
</feature>
<dbReference type="EMBL" id="GL871086">
    <property type="protein sequence ID" value="EGC34725.1"/>
    <property type="molecule type" value="Genomic_DNA"/>
</dbReference>
<comment type="subcellular location">
    <subcellularLocation>
        <location evidence="1">Nucleus</location>
    </subcellularLocation>
</comment>
<evidence type="ECO:0000256" key="7">
    <source>
        <dbReference type="SAM" id="MobiDB-lite"/>
    </source>
</evidence>
<dbReference type="GeneID" id="10499287"/>
<dbReference type="GO" id="GO:0005669">
    <property type="term" value="C:transcription factor TFIID complex"/>
    <property type="evidence" value="ECO:0000318"/>
    <property type="project" value="GO_Central"/>
</dbReference>